<organism evidence="1 2">
    <name type="scientific">Phytophthora megakarya</name>
    <dbReference type="NCBI Taxonomy" id="4795"/>
    <lineage>
        <taxon>Eukaryota</taxon>
        <taxon>Sar</taxon>
        <taxon>Stramenopiles</taxon>
        <taxon>Oomycota</taxon>
        <taxon>Peronosporomycetes</taxon>
        <taxon>Peronosporales</taxon>
        <taxon>Peronosporaceae</taxon>
        <taxon>Phytophthora</taxon>
    </lineage>
</organism>
<protein>
    <submittedName>
        <fullName evidence="1">Uncharacterized protein</fullName>
    </submittedName>
</protein>
<evidence type="ECO:0000313" key="2">
    <source>
        <dbReference type="Proteomes" id="UP000198211"/>
    </source>
</evidence>
<accession>A0A225W9Y8</accession>
<evidence type="ECO:0000313" key="1">
    <source>
        <dbReference type="EMBL" id="OWZ13969.1"/>
    </source>
</evidence>
<dbReference type="AlphaFoldDB" id="A0A225W9Y8"/>
<gene>
    <name evidence="1" type="ORF">PHMEG_00012626</name>
</gene>
<sequence length="185" mass="20536">MNPRQNAKQAQFVSLTDNWASMLSKANATYRKQKTFSGPFVLRLHMYAAKEVREGIRRAIPARISEAADAIESYLTERADVHVGDLAPTHWTISQARQPGDSAVSLPDNTTFRRSEDGAQDQSVVGALTIQLNGSMDIQLIFNIQELWAIMELPNYSLIGAGLLSNFQPPREPSVNVDNINHLSD</sequence>
<dbReference type="Proteomes" id="UP000198211">
    <property type="component" value="Unassembled WGS sequence"/>
</dbReference>
<dbReference type="EMBL" id="NBNE01001450">
    <property type="protein sequence ID" value="OWZ13969.1"/>
    <property type="molecule type" value="Genomic_DNA"/>
</dbReference>
<dbReference type="OrthoDB" id="116537at2759"/>
<reference evidence="2" key="1">
    <citation type="submission" date="2017-03" db="EMBL/GenBank/DDBJ databases">
        <title>Phytopthora megakarya and P. palmivora, two closely related causual agents of cacao black pod achieved similar genome size and gene model numbers by different mechanisms.</title>
        <authorList>
            <person name="Ali S."/>
            <person name="Shao J."/>
            <person name="Larry D.J."/>
            <person name="Kronmiller B."/>
            <person name="Shen D."/>
            <person name="Strem M.D."/>
            <person name="Melnick R.L."/>
            <person name="Guiltinan M.J."/>
            <person name="Tyler B.M."/>
            <person name="Meinhardt L.W."/>
            <person name="Bailey B.A."/>
        </authorList>
    </citation>
    <scope>NUCLEOTIDE SEQUENCE [LARGE SCALE GENOMIC DNA]</scope>
    <source>
        <strain evidence="2">zdho120</strain>
    </source>
</reference>
<comment type="caution">
    <text evidence="1">The sequence shown here is derived from an EMBL/GenBank/DDBJ whole genome shotgun (WGS) entry which is preliminary data.</text>
</comment>
<name>A0A225W9Y8_9STRA</name>
<proteinExistence type="predicted"/>
<keyword evidence="2" id="KW-1185">Reference proteome</keyword>